<feature type="domain" description="Tetrahydrofolate dehydrogenase/cyclohydrolase catalytic" evidence="14">
    <location>
        <begin position="6"/>
        <end position="121"/>
    </location>
</feature>
<dbReference type="Pfam" id="PF00763">
    <property type="entry name" value="THF_DHG_CYH"/>
    <property type="match status" value="1"/>
</dbReference>
<evidence type="ECO:0000256" key="2">
    <source>
        <dbReference type="ARBA" id="ARBA00011738"/>
    </source>
</evidence>
<dbReference type="EC" id="1.5.1.5" evidence="13"/>
<dbReference type="PANTHER" id="PTHR48099">
    <property type="entry name" value="C-1-TETRAHYDROFOLATE SYNTHASE, CYTOPLASMIC-RELATED"/>
    <property type="match status" value="1"/>
</dbReference>
<comment type="similarity">
    <text evidence="13">Belongs to the tetrahydrofolate dehydrogenase/cyclohydrolase family.</text>
</comment>
<keyword evidence="7 13" id="KW-0521">NADP</keyword>
<evidence type="ECO:0000256" key="4">
    <source>
        <dbReference type="ARBA" id="ARBA00022605"/>
    </source>
</evidence>
<dbReference type="InterPro" id="IPR046346">
    <property type="entry name" value="Aminoacid_DH-like_N_sf"/>
</dbReference>
<reference evidence="16 17" key="1">
    <citation type="submission" date="2019-01" db="EMBL/GenBank/DDBJ databases">
        <title>Whole genome shotgun sequencing of Pseudomonas spp. isolated by its ability to degrade furfural.</title>
        <authorList>
            <person name="Donoso R."/>
            <person name="Farkas C."/>
            <person name="Villegas P."/>
            <person name="Gonzales-Toro F."/>
            <person name="Guajardo-Parra M."/>
            <person name="Araya-Nail M."/>
            <person name="Morgante V."/>
            <person name="Perez-Pantoja D."/>
        </authorList>
    </citation>
    <scope>NUCLEOTIDE SEQUENCE [LARGE SCALE GENOMIC DNA]</scope>
    <source>
        <strain evidence="16 17">VN231</strain>
    </source>
</reference>
<dbReference type="Proteomes" id="UP000317327">
    <property type="component" value="Unassembled WGS sequence"/>
</dbReference>
<gene>
    <name evidence="13 16" type="primary">folD</name>
    <name evidence="16" type="ORF">EQ836_03925</name>
</gene>
<evidence type="ECO:0000313" key="16">
    <source>
        <dbReference type="EMBL" id="TRO20041.1"/>
    </source>
</evidence>
<keyword evidence="5 13" id="KW-0658">Purine biosynthesis</keyword>
<evidence type="ECO:0000256" key="8">
    <source>
        <dbReference type="ARBA" id="ARBA00023002"/>
    </source>
</evidence>
<dbReference type="RefSeq" id="WP_143500424.1">
    <property type="nucleotide sequence ID" value="NZ_SCFV01000002.1"/>
</dbReference>
<dbReference type="EC" id="3.5.4.9" evidence="13"/>
<dbReference type="NCBIfam" id="NF008058">
    <property type="entry name" value="PRK10792.1"/>
    <property type="match status" value="1"/>
</dbReference>
<keyword evidence="6 13" id="KW-0378">Hydrolase</keyword>
<comment type="subunit">
    <text evidence="2 13">Homodimer.</text>
</comment>
<keyword evidence="4 13" id="KW-0028">Amino-acid biosynthesis</keyword>
<evidence type="ECO:0000256" key="3">
    <source>
        <dbReference type="ARBA" id="ARBA00022563"/>
    </source>
</evidence>
<sequence>MTAQLIDGKAIAASLRQQIAQRVAERRQQGLRAPGLAVILVGTDPASQVYVSHKRKDCEEVGFVSRAYDLPAETSQADLLALIDELNEDPTIDGILVQLPLPEHLDSSLLLERIRPDKDVDGFHPYNIGRLAQRMPLLRPCTPKGIMTLLESTGVDLYGLHAVVVGASNIVGRPMAMELLLAGCTVTVTHRFTKDLAHHVAQADIVVVAAGKPGLVKGEWIKPGAIVIDVGINRQEDGKLVGDVTFDAALPRAGWITPVPGGVGPMTRAGLLENTLHAAEHLHK</sequence>
<dbReference type="AlphaFoldDB" id="A0ABD7RYQ2"/>
<accession>A0ABD7RYQ2</accession>
<comment type="catalytic activity">
    <reaction evidence="13">
        <text>(6R)-5,10-methylene-5,6,7,8-tetrahydrofolate + NADP(+) = (6R)-5,10-methenyltetrahydrofolate + NADPH</text>
        <dbReference type="Rhea" id="RHEA:22812"/>
        <dbReference type="ChEBI" id="CHEBI:15636"/>
        <dbReference type="ChEBI" id="CHEBI:57455"/>
        <dbReference type="ChEBI" id="CHEBI:57783"/>
        <dbReference type="ChEBI" id="CHEBI:58349"/>
        <dbReference type="EC" id="1.5.1.5"/>
    </reaction>
</comment>
<feature type="domain" description="Tetrahydrofolate dehydrogenase/cyclohydrolase NAD(P)-binding" evidence="15">
    <location>
        <begin position="140"/>
        <end position="281"/>
    </location>
</feature>
<dbReference type="FunFam" id="3.40.50.720:FF:000006">
    <property type="entry name" value="Bifunctional protein FolD"/>
    <property type="match status" value="1"/>
</dbReference>
<dbReference type="FunFam" id="3.40.50.10860:FF:000001">
    <property type="entry name" value="Bifunctional protein FolD"/>
    <property type="match status" value="1"/>
</dbReference>
<dbReference type="Gene3D" id="3.40.50.720">
    <property type="entry name" value="NAD(P)-binding Rossmann-like Domain"/>
    <property type="match status" value="1"/>
</dbReference>
<comment type="caution">
    <text evidence="13">Lacks conserved residue(s) required for the propagation of feature annotation.</text>
</comment>
<dbReference type="InterPro" id="IPR020630">
    <property type="entry name" value="THF_DH/CycHdrlase_cat_dom"/>
</dbReference>
<dbReference type="GO" id="GO:0009086">
    <property type="term" value="P:methionine biosynthetic process"/>
    <property type="evidence" value="ECO:0007669"/>
    <property type="project" value="UniProtKB-KW"/>
</dbReference>
<dbReference type="GO" id="GO:0000105">
    <property type="term" value="P:L-histidine biosynthetic process"/>
    <property type="evidence" value="ECO:0007669"/>
    <property type="project" value="UniProtKB-KW"/>
</dbReference>
<dbReference type="SUPFAM" id="SSF53223">
    <property type="entry name" value="Aminoacid dehydrogenase-like, N-terminal domain"/>
    <property type="match status" value="1"/>
</dbReference>
<comment type="function">
    <text evidence="13">Catalyzes the oxidation of 5,10-methylenetetrahydrofolate to 5,10-methenyltetrahydrofolate and then the hydrolysis of 5,10-methenyltetrahydrofolate to 10-formyltetrahydrofolate.</text>
</comment>
<evidence type="ECO:0000256" key="12">
    <source>
        <dbReference type="ARBA" id="ARBA00036357"/>
    </source>
</evidence>
<evidence type="ECO:0000259" key="14">
    <source>
        <dbReference type="Pfam" id="PF00763"/>
    </source>
</evidence>
<dbReference type="SUPFAM" id="SSF51735">
    <property type="entry name" value="NAD(P)-binding Rossmann-fold domains"/>
    <property type="match status" value="1"/>
</dbReference>
<feature type="binding site" evidence="13">
    <location>
        <position position="232"/>
    </location>
    <ligand>
        <name>NADP(+)</name>
        <dbReference type="ChEBI" id="CHEBI:58349"/>
    </ligand>
</feature>
<dbReference type="InterPro" id="IPR036291">
    <property type="entry name" value="NAD(P)-bd_dom_sf"/>
</dbReference>
<proteinExistence type="inferred from homology"/>
<name>A0ABD7RYQ2_ECTME</name>
<evidence type="ECO:0000256" key="11">
    <source>
        <dbReference type="ARBA" id="ARBA00023268"/>
    </source>
</evidence>
<keyword evidence="8 13" id="KW-0560">Oxidoreductase</keyword>
<dbReference type="CDD" id="cd01080">
    <property type="entry name" value="NAD_bind_m-THF_DH_Cyclohyd"/>
    <property type="match status" value="1"/>
</dbReference>
<dbReference type="GO" id="GO:0004477">
    <property type="term" value="F:methenyltetrahydrofolate cyclohydrolase activity"/>
    <property type="evidence" value="ECO:0007669"/>
    <property type="project" value="UniProtKB-UniRule"/>
</dbReference>
<dbReference type="PRINTS" id="PR00085">
    <property type="entry name" value="THFDHDRGNASE"/>
</dbReference>
<evidence type="ECO:0000256" key="1">
    <source>
        <dbReference type="ARBA" id="ARBA00004777"/>
    </source>
</evidence>
<evidence type="ECO:0000313" key="17">
    <source>
        <dbReference type="Proteomes" id="UP000317327"/>
    </source>
</evidence>
<dbReference type="GO" id="GO:0005737">
    <property type="term" value="C:cytoplasm"/>
    <property type="evidence" value="ECO:0007669"/>
    <property type="project" value="UniProtKB-ARBA"/>
</dbReference>
<dbReference type="EMBL" id="SCFV01000002">
    <property type="protein sequence ID" value="TRO20041.1"/>
    <property type="molecule type" value="Genomic_DNA"/>
</dbReference>
<evidence type="ECO:0000256" key="10">
    <source>
        <dbReference type="ARBA" id="ARBA00023167"/>
    </source>
</evidence>
<dbReference type="GO" id="GO:0006164">
    <property type="term" value="P:purine nucleotide biosynthetic process"/>
    <property type="evidence" value="ECO:0007669"/>
    <property type="project" value="UniProtKB-KW"/>
</dbReference>
<comment type="catalytic activity">
    <reaction evidence="12 13">
        <text>(6R)-5,10-methenyltetrahydrofolate + H2O = (6R)-10-formyltetrahydrofolate + H(+)</text>
        <dbReference type="Rhea" id="RHEA:23700"/>
        <dbReference type="ChEBI" id="CHEBI:15377"/>
        <dbReference type="ChEBI" id="CHEBI:15378"/>
        <dbReference type="ChEBI" id="CHEBI:57455"/>
        <dbReference type="ChEBI" id="CHEBI:195366"/>
        <dbReference type="EC" id="3.5.4.9"/>
    </reaction>
</comment>
<protein>
    <recommendedName>
        <fullName evidence="13">Bifunctional protein FolD</fullName>
    </recommendedName>
    <domain>
        <recommendedName>
            <fullName evidence="13">Methylenetetrahydrofolate dehydrogenase</fullName>
            <ecNumber evidence="13">1.5.1.5</ecNumber>
        </recommendedName>
    </domain>
    <domain>
        <recommendedName>
            <fullName evidence="13">Methenyltetrahydrofolate cyclohydrolase</fullName>
            <ecNumber evidence="13">3.5.4.9</ecNumber>
        </recommendedName>
    </domain>
</protein>
<keyword evidence="11 13" id="KW-0511">Multifunctional enzyme</keyword>
<dbReference type="GO" id="GO:0004488">
    <property type="term" value="F:methylenetetrahydrofolate dehydrogenase (NADP+) activity"/>
    <property type="evidence" value="ECO:0007669"/>
    <property type="project" value="UniProtKB-UniRule"/>
</dbReference>
<evidence type="ECO:0000259" key="15">
    <source>
        <dbReference type="Pfam" id="PF02882"/>
    </source>
</evidence>
<dbReference type="HAMAP" id="MF_01576">
    <property type="entry name" value="THF_DHG_CYH"/>
    <property type="match status" value="1"/>
</dbReference>
<comment type="caution">
    <text evidence="16">The sequence shown here is derived from an EMBL/GenBank/DDBJ whole genome shotgun (WGS) entry which is preliminary data.</text>
</comment>
<dbReference type="Gene3D" id="3.40.50.10860">
    <property type="entry name" value="Leucine Dehydrogenase, chain A, domain 1"/>
    <property type="match status" value="1"/>
</dbReference>
<dbReference type="InterPro" id="IPR020631">
    <property type="entry name" value="THF_DH/CycHdrlase_NAD-bd_dom"/>
</dbReference>
<feature type="binding site" evidence="13">
    <location>
        <begin position="166"/>
        <end position="168"/>
    </location>
    <ligand>
        <name>NADP(+)</name>
        <dbReference type="ChEBI" id="CHEBI:58349"/>
    </ligand>
</feature>
<organism evidence="16 17">
    <name type="scientific">Ectopseudomonas mendocina</name>
    <name type="common">Pseudomonas mendocina</name>
    <dbReference type="NCBI Taxonomy" id="300"/>
    <lineage>
        <taxon>Bacteria</taxon>
        <taxon>Pseudomonadati</taxon>
        <taxon>Pseudomonadota</taxon>
        <taxon>Gammaproteobacteria</taxon>
        <taxon>Pseudomonadales</taxon>
        <taxon>Pseudomonadaceae</taxon>
        <taxon>Ectopseudomonas</taxon>
    </lineage>
</organism>
<evidence type="ECO:0000256" key="5">
    <source>
        <dbReference type="ARBA" id="ARBA00022755"/>
    </source>
</evidence>
<dbReference type="Pfam" id="PF02882">
    <property type="entry name" value="THF_DHG_CYH_C"/>
    <property type="match status" value="1"/>
</dbReference>
<evidence type="ECO:0000256" key="6">
    <source>
        <dbReference type="ARBA" id="ARBA00022801"/>
    </source>
</evidence>
<comment type="pathway">
    <text evidence="1 13">One-carbon metabolism; tetrahydrofolate interconversion.</text>
</comment>
<keyword evidence="9 13" id="KW-0368">Histidine biosynthesis</keyword>
<dbReference type="PANTHER" id="PTHR48099:SF5">
    <property type="entry name" value="C-1-TETRAHYDROFOLATE SYNTHASE, CYTOPLASMIC"/>
    <property type="match status" value="1"/>
</dbReference>
<evidence type="ECO:0000256" key="7">
    <source>
        <dbReference type="ARBA" id="ARBA00022857"/>
    </source>
</evidence>
<evidence type="ECO:0000256" key="9">
    <source>
        <dbReference type="ARBA" id="ARBA00023102"/>
    </source>
</evidence>
<keyword evidence="3 13" id="KW-0554">One-carbon metabolism</keyword>
<evidence type="ECO:0000256" key="13">
    <source>
        <dbReference type="HAMAP-Rule" id="MF_01576"/>
    </source>
</evidence>
<dbReference type="InterPro" id="IPR020867">
    <property type="entry name" value="THF_DH/CycHdrlase_CS"/>
</dbReference>
<dbReference type="PROSITE" id="PS00766">
    <property type="entry name" value="THF_DHG_CYH_1"/>
    <property type="match status" value="1"/>
</dbReference>
<dbReference type="GO" id="GO:0035999">
    <property type="term" value="P:tetrahydrofolate interconversion"/>
    <property type="evidence" value="ECO:0007669"/>
    <property type="project" value="UniProtKB-UniRule"/>
</dbReference>
<keyword evidence="10 13" id="KW-0486">Methionine biosynthesis</keyword>
<dbReference type="InterPro" id="IPR000672">
    <property type="entry name" value="THF_DH/CycHdrlase"/>
</dbReference>
<dbReference type="NCBIfam" id="NF010783">
    <property type="entry name" value="PRK14186.1"/>
    <property type="match status" value="1"/>
</dbReference>